<proteinExistence type="predicted"/>
<protein>
    <submittedName>
        <fullName evidence="2">Rhs family protein</fullName>
    </submittedName>
</protein>
<feature type="transmembrane region" description="Helical" evidence="1">
    <location>
        <begin position="281"/>
        <end position="302"/>
    </location>
</feature>
<evidence type="ECO:0000313" key="4">
    <source>
        <dbReference type="Proteomes" id="UP000196125"/>
    </source>
</evidence>
<evidence type="ECO:0000313" key="3">
    <source>
        <dbReference type="EMBL" id="SMS03071.1"/>
    </source>
</evidence>
<dbReference type="EMBL" id="JAWRCO010000002">
    <property type="protein sequence ID" value="MDW6004872.1"/>
    <property type="molecule type" value="Genomic_DNA"/>
</dbReference>
<keyword evidence="5" id="KW-1185">Reference proteome</keyword>
<dbReference type="AlphaFoldDB" id="A0A1Y6J1E5"/>
<dbReference type="Proteomes" id="UP000196125">
    <property type="component" value="Unassembled WGS sequence"/>
</dbReference>
<accession>A0A1Y6J1E5</accession>
<dbReference type="Proteomes" id="UP001283366">
    <property type="component" value="Unassembled WGS sequence"/>
</dbReference>
<reference evidence="2 5" key="2">
    <citation type="submission" date="2023-11" db="EMBL/GenBank/DDBJ databases">
        <title>Plant-associative lifestyle of Vibrio porteresiae and its evolutionary dynamics.</title>
        <authorList>
            <person name="Rameshkumar N."/>
            <person name="Kirti K."/>
        </authorList>
    </citation>
    <scope>NUCLEOTIDE SEQUENCE [LARGE SCALE GENOMIC DNA]</scope>
    <source>
        <strain evidence="2 5">MSSRF38</strain>
    </source>
</reference>
<name>A0A1Y6J1E5_9VIBR</name>
<keyword evidence="1" id="KW-0472">Membrane</keyword>
<keyword evidence="1" id="KW-1133">Transmembrane helix</keyword>
<dbReference type="OrthoDB" id="5852187at2"/>
<dbReference type="EMBL" id="FXXI01000019">
    <property type="protein sequence ID" value="SMS03071.1"/>
    <property type="molecule type" value="Genomic_DNA"/>
</dbReference>
<evidence type="ECO:0000256" key="1">
    <source>
        <dbReference type="SAM" id="Phobius"/>
    </source>
</evidence>
<evidence type="ECO:0000313" key="5">
    <source>
        <dbReference type="Proteomes" id="UP001283366"/>
    </source>
</evidence>
<organism evidence="3 4">
    <name type="scientific">Vibrio mangrovi</name>
    <dbReference type="NCBI Taxonomy" id="474394"/>
    <lineage>
        <taxon>Bacteria</taxon>
        <taxon>Pseudomonadati</taxon>
        <taxon>Pseudomonadota</taxon>
        <taxon>Gammaproteobacteria</taxon>
        <taxon>Vibrionales</taxon>
        <taxon>Vibrionaceae</taxon>
        <taxon>Vibrio</taxon>
    </lineage>
</organism>
<keyword evidence="1" id="KW-0812">Transmembrane</keyword>
<dbReference type="RefSeq" id="WP_087483062.1">
    <property type="nucleotide sequence ID" value="NZ_AP024884.1"/>
</dbReference>
<evidence type="ECO:0000313" key="2">
    <source>
        <dbReference type="EMBL" id="MDW6004872.1"/>
    </source>
</evidence>
<reference evidence="3 4" key="1">
    <citation type="submission" date="2017-05" db="EMBL/GenBank/DDBJ databases">
        <authorList>
            <person name="Song R."/>
            <person name="Chenine A.L."/>
            <person name="Ruprecht R.M."/>
        </authorList>
    </citation>
    <scope>NUCLEOTIDE SEQUENCE [LARGE SCALE GENOMIC DNA]</scope>
    <source>
        <strain evidence="3 4">CECT 7927</strain>
    </source>
</reference>
<sequence length="325" mass="36655">MSTATTDLDQMFSDIKADFQGSIDEYRKHSENMLYGWALEMEQKIAVNGSEMSADIDDDEIRADIITCPLDGKLTLVHCFEAETFVPLGDTPFEIQPVKPGKYYGYNHDGPAYKGTIGASGSILVELDAATYGGKQLQITFYPDVTKDDVKTLLDSYDATLEKLTKWLEKEWEAQKKAWQEFLDNPIDVWDEVKKFLHSMVNELIKAWDEIADLFDLLAHPTKLAKMLSKYMENPELIAKMLQDAKDEAAKMLMLLKDEARCFLCIKAVYSWIRMLSPTQILNFIGTSLAAILVEVILMLIIPGGAVLKNVNRVRDVASYASLVN</sequence>
<gene>
    <name evidence="2" type="ORF">SBX37_18600</name>
    <name evidence="3" type="ORF">VIM7927_04434</name>
</gene>